<comment type="similarity">
    <text evidence="8">Belongs to the MntP (TC 9.B.29) family.</text>
</comment>
<feature type="transmembrane region" description="Helical" evidence="8">
    <location>
        <begin position="130"/>
        <end position="153"/>
    </location>
</feature>
<dbReference type="PANTHER" id="PTHR35529:SF1">
    <property type="entry name" value="MANGANESE EFFLUX PUMP MNTP-RELATED"/>
    <property type="match status" value="1"/>
</dbReference>
<name>A0A9D9H5D6_9SPIO</name>
<evidence type="ECO:0000256" key="6">
    <source>
        <dbReference type="ARBA" id="ARBA00023136"/>
    </source>
</evidence>
<feature type="transmembrane region" description="Helical" evidence="8">
    <location>
        <begin position="100"/>
        <end position="124"/>
    </location>
</feature>
<evidence type="ECO:0000256" key="8">
    <source>
        <dbReference type="HAMAP-Rule" id="MF_01521"/>
    </source>
</evidence>
<feature type="transmembrane region" description="Helical" evidence="8">
    <location>
        <begin position="39"/>
        <end position="58"/>
    </location>
</feature>
<dbReference type="GO" id="GO:0005384">
    <property type="term" value="F:manganese ion transmembrane transporter activity"/>
    <property type="evidence" value="ECO:0007669"/>
    <property type="project" value="UniProtKB-UniRule"/>
</dbReference>
<feature type="transmembrane region" description="Helical" evidence="8">
    <location>
        <begin position="165"/>
        <end position="184"/>
    </location>
</feature>
<reference evidence="9" key="1">
    <citation type="submission" date="2020-10" db="EMBL/GenBank/DDBJ databases">
        <authorList>
            <person name="Gilroy R."/>
        </authorList>
    </citation>
    <scope>NUCLEOTIDE SEQUENCE</scope>
    <source>
        <strain evidence="9">7293</strain>
    </source>
</reference>
<dbReference type="HAMAP" id="MF_01521">
    <property type="entry name" value="MntP_pump"/>
    <property type="match status" value="1"/>
</dbReference>
<dbReference type="PANTHER" id="PTHR35529">
    <property type="entry name" value="MANGANESE EFFLUX PUMP MNTP-RELATED"/>
    <property type="match status" value="1"/>
</dbReference>
<keyword evidence="2 8" id="KW-1003">Cell membrane</keyword>
<dbReference type="Proteomes" id="UP000823615">
    <property type="component" value="Unassembled WGS sequence"/>
</dbReference>
<keyword evidence="1 8" id="KW-0813">Transport</keyword>
<evidence type="ECO:0000256" key="1">
    <source>
        <dbReference type="ARBA" id="ARBA00022448"/>
    </source>
</evidence>
<organism evidence="9 10">
    <name type="scientific">Candidatus Ornithospirochaeta stercoripullorum</name>
    <dbReference type="NCBI Taxonomy" id="2840899"/>
    <lineage>
        <taxon>Bacteria</taxon>
        <taxon>Pseudomonadati</taxon>
        <taxon>Spirochaetota</taxon>
        <taxon>Spirochaetia</taxon>
        <taxon>Spirochaetales</taxon>
        <taxon>Spirochaetaceae</taxon>
        <taxon>Spirochaetaceae incertae sedis</taxon>
        <taxon>Candidatus Ornithospirochaeta</taxon>
    </lineage>
</organism>
<proteinExistence type="inferred from homology"/>
<comment type="caution">
    <text evidence="9">The sequence shown here is derived from an EMBL/GenBank/DDBJ whole genome shotgun (WGS) entry which is preliminary data.</text>
</comment>
<keyword evidence="3 8" id="KW-0812">Transmembrane</keyword>
<evidence type="ECO:0000256" key="2">
    <source>
        <dbReference type="ARBA" id="ARBA00022475"/>
    </source>
</evidence>
<evidence type="ECO:0000256" key="5">
    <source>
        <dbReference type="ARBA" id="ARBA00023065"/>
    </source>
</evidence>
<evidence type="ECO:0000313" key="10">
    <source>
        <dbReference type="Proteomes" id="UP000823615"/>
    </source>
</evidence>
<dbReference type="GO" id="GO:0005886">
    <property type="term" value="C:plasma membrane"/>
    <property type="evidence" value="ECO:0007669"/>
    <property type="project" value="UniProtKB-SubCell"/>
</dbReference>
<feature type="transmembrane region" description="Helical" evidence="8">
    <location>
        <begin position="70"/>
        <end position="88"/>
    </location>
</feature>
<protein>
    <recommendedName>
        <fullName evidence="8">Putative manganese efflux pump MntP</fullName>
    </recommendedName>
</protein>
<comment type="subcellular location">
    <subcellularLocation>
        <location evidence="8">Cell membrane</location>
        <topology evidence="8">Multi-pass membrane protein</topology>
    </subcellularLocation>
</comment>
<keyword evidence="5 8" id="KW-0406">Ion transport</keyword>
<keyword evidence="6 8" id="KW-0472">Membrane</keyword>
<evidence type="ECO:0000256" key="4">
    <source>
        <dbReference type="ARBA" id="ARBA00022989"/>
    </source>
</evidence>
<dbReference type="AlphaFoldDB" id="A0A9D9H5D6"/>
<accession>A0A9D9H5D6</accession>
<reference evidence="9" key="2">
    <citation type="journal article" date="2021" name="PeerJ">
        <title>Extensive microbial diversity within the chicken gut microbiome revealed by metagenomics and culture.</title>
        <authorList>
            <person name="Gilroy R."/>
            <person name="Ravi A."/>
            <person name="Getino M."/>
            <person name="Pursley I."/>
            <person name="Horton D.L."/>
            <person name="Alikhan N.F."/>
            <person name="Baker D."/>
            <person name="Gharbi K."/>
            <person name="Hall N."/>
            <person name="Watson M."/>
            <person name="Adriaenssens E.M."/>
            <person name="Foster-Nyarko E."/>
            <person name="Jarju S."/>
            <person name="Secka A."/>
            <person name="Antonio M."/>
            <person name="Oren A."/>
            <person name="Chaudhuri R.R."/>
            <person name="La Ragione R."/>
            <person name="Hildebrand F."/>
            <person name="Pallen M.J."/>
        </authorList>
    </citation>
    <scope>NUCLEOTIDE SEQUENCE</scope>
    <source>
        <strain evidence="9">7293</strain>
    </source>
</reference>
<comment type="function">
    <text evidence="8">Probably functions as a manganese efflux pump.</text>
</comment>
<gene>
    <name evidence="8" type="primary">mntP</name>
    <name evidence="9" type="ORF">IAA97_00535</name>
</gene>
<keyword evidence="7 8" id="KW-0464">Manganese</keyword>
<sequence>MGIWELFVLAVGLSMDAFAVSVCKGLAIGHPSVKGSVLTGMWFGFFQALMPLVGYFVGLQLSSLIHTIDHWVAFVLLAIIGISMIAESRSAKEEDESPSLSIRAMFPLAVATSIDALASGIALAAVEGNIWWAVSFIGIITFSLSAIGVRLGAAAGSRYKAKAELAGGVILILIGAKILIEHLADGL</sequence>
<keyword evidence="4 8" id="KW-1133">Transmembrane helix</keyword>
<evidence type="ECO:0000313" key="9">
    <source>
        <dbReference type="EMBL" id="MBO8435458.1"/>
    </source>
</evidence>
<dbReference type="Pfam" id="PF02659">
    <property type="entry name" value="Mntp"/>
    <property type="match status" value="1"/>
</dbReference>
<dbReference type="EMBL" id="JADIMT010000009">
    <property type="protein sequence ID" value="MBO8435458.1"/>
    <property type="molecule type" value="Genomic_DNA"/>
</dbReference>
<feature type="transmembrane region" description="Helical" evidence="8">
    <location>
        <begin position="6"/>
        <end position="27"/>
    </location>
</feature>
<evidence type="ECO:0000256" key="3">
    <source>
        <dbReference type="ARBA" id="ARBA00022692"/>
    </source>
</evidence>
<dbReference type="InterPro" id="IPR022929">
    <property type="entry name" value="Put_MntP"/>
</dbReference>
<dbReference type="InterPro" id="IPR003810">
    <property type="entry name" value="Mntp/YtaF"/>
</dbReference>
<evidence type="ECO:0000256" key="7">
    <source>
        <dbReference type="ARBA" id="ARBA00023211"/>
    </source>
</evidence>